<proteinExistence type="predicted"/>
<dbReference type="AlphaFoldDB" id="A0A1M7LNE6"/>
<sequence>MLDEYRRQRGVQRYNFAFLNEQAKREIRRKILKAVAIPGYQVPFGSQELPIARGWGTGGLQITLSLLGPDDVVKVIDQGCDGSVNAVNLRKLIVRTTGIKTTFNTREATIIQTRHRIPEVELTEEQILVFQVPIPEALRTIEASEASTRRMHAEMDYGRMWVYLYEDIVRWGDVTIGARYPVMVNDRYIMDPSPIPRWDVPKLNMAKTLFLFGAGREKRIYAVPPHTKVLPLEFEDYKFHVEDFSGKKCSRCGSTESFLIEVFDDVTRQKVYMCSDTNYCDLRVAGQKSEGIRRYSP</sequence>
<dbReference type="STRING" id="447595.SAMN05660826_01977"/>
<accession>A0A1M7LNE6</accession>
<organism evidence="1 2">
    <name type="scientific">Caldanaerovirga acetigignens</name>
    <dbReference type="NCBI Taxonomy" id="447595"/>
    <lineage>
        <taxon>Bacteria</taxon>
        <taxon>Bacillati</taxon>
        <taxon>Bacillota</taxon>
        <taxon>Clostridia</taxon>
        <taxon>Thermosediminibacterales</taxon>
        <taxon>Thermosediminibacteraceae</taxon>
        <taxon>Caldanaerovirga</taxon>
    </lineage>
</organism>
<keyword evidence="2" id="KW-1185">Reference proteome</keyword>
<dbReference type="SFLD" id="SFLDG01115">
    <property type="entry name" value="Phosphonate_metabolism_(PhnJ)"/>
    <property type="match status" value="1"/>
</dbReference>
<dbReference type="InterPro" id="IPR010306">
    <property type="entry name" value="PhnJ"/>
</dbReference>
<evidence type="ECO:0000313" key="1">
    <source>
        <dbReference type="EMBL" id="SHM79774.1"/>
    </source>
</evidence>
<dbReference type="OrthoDB" id="9803851at2"/>
<dbReference type="EMBL" id="FRCR01000013">
    <property type="protein sequence ID" value="SHM79774.1"/>
    <property type="molecule type" value="Genomic_DNA"/>
</dbReference>
<dbReference type="RefSeq" id="WP_073258005.1">
    <property type="nucleotide sequence ID" value="NZ_FRCR01000013.1"/>
</dbReference>
<dbReference type="PIRSF" id="PIRSF011468">
    <property type="entry name" value="PhnJ"/>
    <property type="match status" value="1"/>
</dbReference>
<dbReference type="SFLD" id="SFLDF00379">
    <property type="entry name" value="Phosphonate_metabolism_(PhnJ)"/>
    <property type="match status" value="1"/>
</dbReference>
<dbReference type="GO" id="GO:0051539">
    <property type="term" value="F:4 iron, 4 sulfur cluster binding"/>
    <property type="evidence" value="ECO:0007669"/>
    <property type="project" value="InterPro"/>
</dbReference>
<keyword evidence="1" id="KW-0456">Lyase</keyword>
<name>A0A1M7LNE6_9FIRM</name>
<dbReference type="Pfam" id="PF06007">
    <property type="entry name" value="PhnJ"/>
    <property type="match status" value="1"/>
</dbReference>
<protein>
    <submittedName>
        <fullName evidence="1">Alpha-D-ribose 1-methylphosphonate 5-phosphate C-P lyase</fullName>
    </submittedName>
</protein>
<dbReference type="Proteomes" id="UP000184375">
    <property type="component" value="Unassembled WGS sequence"/>
</dbReference>
<reference evidence="2" key="1">
    <citation type="submission" date="2016-11" db="EMBL/GenBank/DDBJ databases">
        <authorList>
            <person name="Varghese N."/>
            <person name="Submissions S."/>
        </authorList>
    </citation>
    <scope>NUCLEOTIDE SEQUENCE [LARGE SCALE GENOMIC DNA]</scope>
    <source>
        <strain evidence="2">DSM 18802</strain>
    </source>
</reference>
<gene>
    <name evidence="1" type="ORF">SAMN05660826_01977</name>
</gene>
<dbReference type="SFLD" id="SFLDS00033">
    <property type="entry name" value="Radical_SAM_Phosphonate_Metabo"/>
    <property type="match status" value="1"/>
</dbReference>
<evidence type="ECO:0000313" key="2">
    <source>
        <dbReference type="Proteomes" id="UP000184375"/>
    </source>
</evidence>
<dbReference type="GO" id="GO:0016829">
    <property type="term" value="F:lyase activity"/>
    <property type="evidence" value="ECO:0007669"/>
    <property type="project" value="UniProtKB-KW"/>
</dbReference>
<dbReference type="GO" id="GO:0019700">
    <property type="term" value="P:organic phosphonate catabolic process"/>
    <property type="evidence" value="ECO:0007669"/>
    <property type="project" value="InterPro"/>
</dbReference>